<organism evidence="3 4">
    <name type="scientific">Ramlibacter tataouinensis (strain ATCC BAA-407 / DSM 14655 / LMG 21543 / TTB310)</name>
    <dbReference type="NCBI Taxonomy" id="365046"/>
    <lineage>
        <taxon>Bacteria</taxon>
        <taxon>Pseudomonadati</taxon>
        <taxon>Pseudomonadota</taxon>
        <taxon>Betaproteobacteria</taxon>
        <taxon>Burkholderiales</taxon>
        <taxon>Comamonadaceae</taxon>
        <taxon>Ramlibacter</taxon>
    </lineage>
</organism>
<accession>F5Y026</accession>
<proteinExistence type="predicted"/>
<dbReference type="STRING" id="365046.Rta_34620"/>
<gene>
    <name evidence="3" type="ordered locus">Rta_34620</name>
</gene>
<reference evidence="3 4" key="2">
    <citation type="journal article" date="2011" name="PLoS ONE">
        <title>The Cyst-Dividing Bacterium Ramlibacter tataouinensis TTB310 Genome Reveals a Well-Stocked Toolbox for Adaptation to a Desert Environment.</title>
        <authorList>
            <person name="De Luca G."/>
            <person name="Barakat M."/>
            <person name="Ortet P."/>
            <person name="Fochesato S."/>
            <person name="Jourlin-Castelli C."/>
            <person name="Ansaldi M."/>
            <person name="Py B."/>
            <person name="Fichant G."/>
            <person name="Coutinho P.M."/>
            <person name="Voulhoux R."/>
            <person name="Bastien O."/>
            <person name="Marechal E."/>
            <person name="Henrissat B."/>
            <person name="Quentin Y."/>
            <person name="Noirot P."/>
            <person name="Filloux A."/>
            <person name="Mejean V."/>
            <person name="Dubow M.S."/>
            <person name="Barras F."/>
            <person name="Barbe V."/>
            <person name="Weissenbach J."/>
            <person name="Mihalcescu I."/>
            <person name="Vermeglio A."/>
            <person name="Achouak W."/>
            <person name="Heulin T."/>
        </authorList>
    </citation>
    <scope>NUCLEOTIDE SEQUENCE [LARGE SCALE GENOMIC DNA]</scope>
    <source>
        <strain evidence="4">ATCC BAA-407 / DSM 14655 / LMG 21543 / TTB310</strain>
    </source>
</reference>
<dbReference type="EMBL" id="CP000245">
    <property type="protein sequence ID" value="AEG94575.1"/>
    <property type="molecule type" value="Genomic_DNA"/>
</dbReference>
<feature type="signal peptide" evidence="2">
    <location>
        <begin position="1"/>
        <end position="19"/>
    </location>
</feature>
<feature type="chain" id="PRO_5003334846" evidence="2">
    <location>
        <begin position="20"/>
        <end position="377"/>
    </location>
</feature>
<sequence length="377" mass="39729">MRSLAGGLAVLLCAGCASVTQGTTHALRIETETAKGVVIDDAECTLSNDHGVVMARSGSSTPVRRSSKDLDIKCASPGQPEASARLVSRANAALAGNILVGGAIGALVDHNTGAAYTYPSWVRLVFGEFAILDRKDEREGTVLAALPGTASRVQSSSAGSDADGTKPSGAQPAAAAANAAAATLPPAASATRQLVVGNAIDYRLTDRSTQRSETVILRVDRADGEQLMFNSGVRVERRNGEIVSMSAPLLGELDAVTPPGGWMPGGKMLRGAWPVQFTNTFHGRRTRYDLTAQAAGEFTVQTKAGPVRASRIDLEGWAERLEGNAIARARYRATLWFSTELRRPVKFEAYSRTTGNAGTGRFHIDELVELTGIHAGQ</sequence>
<dbReference type="RefSeq" id="WP_013902806.1">
    <property type="nucleotide sequence ID" value="NC_015677.1"/>
</dbReference>
<dbReference type="AlphaFoldDB" id="F5Y026"/>
<evidence type="ECO:0000256" key="1">
    <source>
        <dbReference type="SAM" id="MobiDB-lite"/>
    </source>
</evidence>
<evidence type="ECO:0000313" key="4">
    <source>
        <dbReference type="Proteomes" id="UP000008385"/>
    </source>
</evidence>
<keyword evidence="4" id="KW-1185">Reference proteome</keyword>
<reference evidence="4" key="1">
    <citation type="submission" date="2006-01" db="EMBL/GenBank/DDBJ databases">
        <title>Genome of the cyst-dividing bacterium Ramlibacter tataouinensis.</title>
        <authorList>
            <person name="Barakat M."/>
            <person name="Ortet P."/>
            <person name="De Luca G."/>
            <person name="Jourlin-Castelli C."/>
            <person name="Ansaldi M."/>
            <person name="Py B."/>
            <person name="Fichant G."/>
            <person name="Coutinho P."/>
            <person name="Voulhoux R."/>
            <person name="Bastien O."/>
            <person name="Roy S."/>
            <person name="Marechal E."/>
            <person name="Henrissat B."/>
            <person name="Quentin Y."/>
            <person name="Noirot P."/>
            <person name="Filloux A."/>
            <person name="Mejean V."/>
            <person name="DuBow M."/>
            <person name="Barras F."/>
            <person name="Heulin T."/>
        </authorList>
    </citation>
    <scope>NUCLEOTIDE SEQUENCE [LARGE SCALE GENOMIC DNA]</scope>
    <source>
        <strain evidence="4">ATCC BAA-407 / DSM 14655 / LMG 21543 / TTB310</strain>
    </source>
</reference>
<dbReference type="HOGENOM" id="CLU_733353_0_0_4"/>
<dbReference type="Proteomes" id="UP000008385">
    <property type="component" value="Chromosome"/>
</dbReference>
<keyword evidence="2" id="KW-0732">Signal</keyword>
<dbReference type="KEGG" id="rta:Rta_34620"/>
<name>F5Y026_RAMTT</name>
<feature type="region of interest" description="Disordered" evidence="1">
    <location>
        <begin position="149"/>
        <end position="172"/>
    </location>
</feature>
<protein>
    <submittedName>
        <fullName evidence="3">Uncharacterized protein</fullName>
    </submittedName>
</protein>
<evidence type="ECO:0000313" key="3">
    <source>
        <dbReference type="EMBL" id="AEG94575.1"/>
    </source>
</evidence>
<evidence type="ECO:0000256" key="2">
    <source>
        <dbReference type="SAM" id="SignalP"/>
    </source>
</evidence>
<dbReference type="PATRIC" id="fig|365046.3.peg.3542"/>
<dbReference type="eggNOG" id="ENOG5032WWW">
    <property type="taxonomic scope" value="Bacteria"/>
</dbReference>